<dbReference type="KEGG" id="rof:AAGW17_02335"/>
<name>A0AAU7BZZ6_9RICK</name>
<dbReference type="AlphaFoldDB" id="A0AAU7BZZ6"/>
<evidence type="ECO:0000313" key="1">
    <source>
        <dbReference type="EMBL" id="XBG66700.1"/>
    </source>
</evidence>
<dbReference type="EMBL" id="CP157197">
    <property type="protein sequence ID" value="XBG66700.1"/>
    <property type="molecule type" value="Genomic_DNA"/>
</dbReference>
<protein>
    <submittedName>
        <fullName evidence="1">Uncharacterized protein</fullName>
    </submittedName>
</protein>
<organism evidence="1">
    <name type="scientific">Rickettsia oklahomensis</name>
    <dbReference type="NCBI Taxonomy" id="3141789"/>
    <lineage>
        <taxon>Bacteria</taxon>
        <taxon>Pseudomonadati</taxon>
        <taxon>Pseudomonadota</taxon>
        <taxon>Alphaproteobacteria</taxon>
        <taxon>Rickettsiales</taxon>
        <taxon>Rickettsiaceae</taxon>
        <taxon>Rickettsieae</taxon>
        <taxon>Rickettsia</taxon>
        <taxon>belli group</taxon>
    </lineage>
</organism>
<proteinExistence type="predicted"/>
<dbReference type="RefSeq" id="WP_347939325.1">
    <property type="nucleotide sequence ID" value="NZ_CP157197.1"/>
</dbReference>
<reference evidence="1" key="1">
    <citation type="submission" date="2024-05" db="EMBL/GenBank/DDBJ databases">
        <title>Characterization of a novel Rickettsia species. (Rickettsia oklahomia sp. nov.) from Amblyomma americanum ticks.</title>
        <authorList>
            <person name="Korla P.K."/>
            <person name="Karounos M."/>
            <person name="Wilson J.M."/>
            <person name="Little S.E."/>
            <person name="Qurollo B.A."/>
        </authorList>
    </citation>
    <scope>NUCLEOTIDE SEQUENCE</scope>
    <source>
        <strain evidence="1">Oklahoma-10</strain>
    </source>
</reference>
<gene>
    <name evidence="1" type="ORF">AAGW17_02335</name>
</gene>
<accession>A0AAU7BZZ6</accession>
<sequence>MLDHIIFGIARFIRGTVDTVSNIVETNTNIISTILSTTDNNASIVNDPNIVETLDDNWVVVSLGDESSFVTKS</sequence>